<organism evidence="2 3">
    <name type="scientific">Geomonas diazotrophica</name>
    <dbReference type="NCBI Taxonomy" id="2843197"/>
    <lineage>
        <taxon>Bacteria</taxon>
        <taxon>Pseudomonadati</taxon>
        <taxon>Thermodesulfobacteriota</taxon>
        <taxon>Desulfuromonadia</taxon>
        <taxon>Geobacterales</taxon>
        <taxon>Geobacteraceae</taxon>
        <taxon>Geomonas</taxon>
    </lineage>
</organism>
<evidence type="ECO:0000313" key="2">
    <source>
        <dbReference type="EMBL" id="QWV97203.1"/>
    </source>
</evidence>
<dbReference type="PANTHER" id="PTHR34322:SF2">
    <property type="entry name" value="TRANSPOSASE IS200-LIKE DOMAIN-CONTAINING PROTEIN"/>
    <property type="match status" value="1"/>
</dbReference>
<evidence type="ECO:0000259" key="1">
    <source>
        <dbReference type="SMART" id="SM01321"/>
    </source>
</evidence>
<dbReference type="EMBL" id="CP076724">
    <property type="protein sequence ID" value="QWV97203.1"/>
    <property type="molecule type" value="Genomic_DNA"/>
</dbReference>
<accession>A0ABX8JFV9</accession>
<feature type="domain" description="Transposase IS200-like" evidence="1">
    <location>
        <begin position="9"/>
        <end position="123"/>
    </location>
</feature>
<dbReference type="SMART" id="SM01321">
    <property type="entry name" value="Y1_Tnp"/>
    <property type="match status" value="1"/>
</dbReference>
<protein>
    <submittedName>
        <fullName evidence="2">Transposase</fullName>
    </submittedName>
</protein>
<dbReference type="PANTHER" id="PTHR34322">
    <property type="entry name" value="TRANSPOSASE, Y1_TNP DOMAIN-CONTAINING"/>
    <property type="match status" value="1"/>
</dbReference>
<reference evidence="2 3" key="1">
    <citation type="submission" date="2021-06" db="EMBL/GenBank/DDBJ databases">
        <title>Gemonas diversity in paddy soil.</title>
        <authorList>
            <person name="Liu G."/>
        </authorList>
    </citation>
    <scope>NUCLEOTIDE SEQUENCE [LARGE SCALE GENOMIC DNA]</scope>
    <source>
        <strain evidence="2 3">RG29</strain>
    </source>
</reference>
<sequence>MPRAARLDIAGVLHHVIIRGIERRDIFLDAMDRQSFVDRFTELLVKMGMDCLAWALMSNHVHLLLRPSQTNLARFMRRLLTAHAVTFNLRHHRSGYLFQNRYKSIVCEEDTYLLELVRYIHLNPLRAGLVNNMKELKTYPWSGHAVIMGVKEIPGQRTDEVLLYFGDKRRSARAKYEEFVADGIGLGKRDELVGGGLRRVMKAVGDDFISAYDERILGTAGFVQQLQEDKEVAERLDTRLPLMQFVEEFAKASGICVVALSQRRRGAELSDVKSVICHVATRRLGYSGSVVATVLGITRSGVSRAAQRGEVVLQENRHLLDKVEALLNRSTPSP</sequence>
<gene>
    <name evidence="2" type="ORF">KP005_17960</name>
</gene>
<dbReference type="Pfam" id="PF01797">
    <property type="entry name" value="Y1_Tnp"/>
    <property type="match status" value="1"/>
</dbReference>
<proteinExistence type="predicted"/>
<evidence type="ECO:0000313" key="3">
    <source>
        <dbReference type="Proteomes" id="UP000683493"/>
    </source>
</evidence>
<dbReference type="Proteomes" id="UP000683493">
    <property type="component" value="Chromosome"/>
</dbReference>
<dbReference type="InterPro" id="IPR002686">
    <property type="entry name" value="Transposase_17"/>
</dbReference>
<name>A0ABX8JFV9_9BACT</name>
<keyword evidence="3" id="KW-1185">Reference proteome</keyword>